<dbReference type="InterPro" id="IPR059106">
    <property type="entry name" value="WHD_MalT"/>
</dbReference>
<dbReference type="InterPro" id="IPR036388">
    <property type="entry name" value="WH-like_DNA-bd_sf"/>
</dbReference>
<proteinExistence type="predicted"/>
<dbReference type="InterPro" id="IPR041617">
    <property type="entry name" value="TPR_MalT"/>
</dbReference>
<dbReference type="Proteomes" id="UP000050417">
    <property type="component" value="Unassembled WGS sequence"/>
</dbReference>
<dbReference type="EMBL" id="LGCL01000040">
    <property type="protein sequence ID" value="KPL72042.1"/>
    <property type="molecule type" value="Genomic_DNA"/>
</dbReference>
<dbReference type="GO" id="GO:0003677">
    <property type="term" value="F:DNA binding"/>
    <property type="evidence" value="ECO:0007669"/>
    <property type="project" value="UniProtKB-KW"/>
</dbReference>
<dbReference type="InterPro" id="IPR011990">
    <property type="entry name" value="TPR-like_helical_dom_sf"/>
</dbReference>
<evidence type="ECO:0000256" key="3">
    <source>
        <dbReference type="ARBA" id="ARBA00023163"/>
    </source>
</evidence>
<keyword evidence="1" id="KW-0805">Transcription regulation</keyword>
<name>A0A0N8GLB6_9CHLR</name>
<dbReference type="PATRIC" id="fig|1134406.4.peg.3693"/>
<keyword evidence="2" id="KW-0238">DNA-binding</keyword>
<reference evidence="5 6" key="1">
    <citation type="submission" date="2015-07" db="EMBL/GenBank/DDBJ databases">
        <title>Genome sequence of Ornatilinea apprima DSM 23815.</title>
        <authorList>
            <person name="Hemp J."/>
            <person name="Ward L.M."/>
            <person name="Pace L.A."/>
            <person name="Fischer W.W."/>
        </authorList>
    </citation>
    <scope>NUCLEOTIDE SEQUENCE [LARGE SCALE GENOMIC DNA]</scope>
    <source>
        <strain evidence="5 6">P3M-1</strain>
    </source>
</reference>
<dbReference type="InterPro" id="IPR027417">
    <property type="entry name" value="P-loop_NTPase"/>
</dbReference>
<protein>
    <recommendedName>
        <fullName evidence="4">HTH luxR-type domain-containing protein</fullName>
    </recommendedName>
</protein>
<evidence type="ECO:0000259" key="4">
    <source>
        <dbReference type="PROSITE" id="PS50043"/>
    </source>
</evidence>
<accession>A0A0N8GLB6</accession>
<sequence>MKPSKNSLIFTKLQVPARRARLVQRACLVQKMAVEPGIDLLLVCAPAGYGKTTLLIEWAHQLEAAGVAVAWYALDESDNSPVTFGTYLVASLERILEPTLGLETISQMLRSSPEIDLLQLLPAVINALFSSGRSMVLVLDDYHLISSPQIHEAIEFLVTHLPEHVHIAIGSRMNPPLPLARWRAKGKLIEIRAADLRFSEEETGQFLQKTMGVDLPGDLAKQLAVKVEGWAAGLQLAALSLSNRSDPHALISSFTGRQKHLADYLLDEVANQLPEEAQSFLLYTSILERMSAPLCDAVLEVDGSARWLRELEENNLFVAALDEEGIWYRYHHLFRDFLQTWLNRTQPDRASALHRAASDWFSRHGLLREAAHHAFQSGDEVFAANFVEQHSFSLIIQSEIATIYDWCSRFPEVFMQTRPKLCILQSMALAYQFRARNRARVEARLRQAEEGAAAIEDAEQSLEVDQLAAVVRTFLSMIPDPGVDVRELLNLAKTHLANHPPDDAACFPWLLISGYALLALHQVEEAEKVFNTALPFATRLGLFFGAVEISFHLARLAYSQGKLADSLSISREGLANLAAALNQSPVDLPALGCLDVAIGSILLEQDRLEEAERSLTQGMDRMGWGMNPYYLMTGCLARFRLYSAQRRLNAANTCLDQLEMMWPDIQFLTEGLRIQAELRIQPSQAAVERACAWLQWHPSSSGDHLHLAGLGPIGSAEVIYQANLVWVWLNIATGNINAVWPYLKRQTEIEEEYQITGRVIELTLLEAQAYQKKGEQALALASLEKALRLAGREGYIRVFDQSELLDDLIHMAAQKGLQPEKVDPILAAIRSAKRLGIKTEVESLPCEDGQRQPLQDLPEPLSERELEVLRLMAEGATNQGIASRLVITIGTVKSHINHILSKLNAANRTEAVAKARDLGLLG</sequence>
<evidence type="ECO:0000313" key="6">
    <source>
        <dbReference type="Proteomes" id="UP000050417"/>
    </source>
</evidence>
<dbReference type="Gene3D" id="1.10.10.10">
    <property type="entry name" value="Winged helix-like DNA-binding domain superfamily/Winged helix DNA-binding domain"/>
    <property type="match status" value="1"/>
</dbReference>
<dbReference type="SUPFAM" id="SSF48452">
    <property type="entry name" value="TPR-like"/>
    <property type="match status" value="2"/>
</dbReference>
<dbReference type="InterPro" id="IPR016032">
    <property type="entry name" value="Sig_transdc_resp-reg_C-effctor"/>
</dbReference>
<gene>
    <name evidence="5" type="ORF">ADN00_16280</name>
</gene>
<dbReference type="PROSITE" id="PS00622">
    <property type="entry name" value="HTH_LUXR_1"/>
    <property type="match status" value="1"/>
</dbReference>
<organism evidence="5 6">
    <name type="scientific">Ornatilinea apprima</name>
    <dbReference type="NCBI Taxonomy" id="1134406"/>
    <lineage>
        <taxon>Bacteria</taxon>
        <taxon>Bacillati</taxon>
        <taxon>Chloroflexota</taxon>
        <taxon>Anaerolineae</taxon>
        <taxon>Anaerolineales</taxon>
        <taxon>Anaerolineaceae</taxon>
        <taxon>Ornatilinea</taxon>
    </lineage>
</organism>
<dbReference type="PANTHER" id="PTHR44688">
    <property type="entry name" value="DNA-BINDING TRANSCRIPTIONAL ACTIVATOR DEVR_DOSR"/>
    <property type="match status" value="1"/>
</dbReference>
<dbReference type="Gene3D" id="3.40.50.300">
    <property type="entry name" value="P-loop containing nucleotide triphosphate hydrolases"/>
    <property type="match status" value="1"/>
</dbReference>
<evidence type="ECO:0000313" key="5">
    <source>
        <dbReference type="EMBL" id="KPL72042.1"/>
    </source>
</evidence>
<dbReference type="STRING" id="1134406.ADN00_16280"/>
<dbReference type="SMART" id="SM00421">
    <property type="entry name" value="HTH_LUXR"/>
    <property type="match status" value="1"/>
</dbReference>
<evidence type="ECO:0000256" key="1">
    <source>
        <dbReference type="ARBA" id="ARBA00023015"/>
    </source>
</evidence>
<comment type="caution">
    <text evidence="5">The sequence shown here is derived from an EMBL/GenBank/DDBJ whole genome shotgun (WGS) entry which is preliminary data.</text>
</comment>
<dbReference type="CDD" id="cd06170">
    <property type="entry name" value="LuxR_C_like"/>
    <property type="match status" value="1"/>
</dbReference>
<feature type="domain" description="HTH luxR-type" evidence="4">
    <location>
        <begin position="854"/>
        <end position="919"/>
    </location>
</feature>
<keyword evidence="3" id="KW-0804">Transcription</keyword>
<dbReference type="PRINTS" id="PR00038">
    <property type="entry name" value="HTHLUXR"/>
</dbReference>
<dbReference type="AlphaFoldDB" id="A0A0N8GLB6"/>
<dbReference type="PANTHER" id="PTHR44688:SF16">
    <property type="entry name" value="DNA-BINDING TRANSCRIPTIONAL ACTIVATOR DEVR_DOSR"/>
    <property type="match status" value="1"/>
</dbReference>
<dbReference type="GO" id="GO:0006355">
    <property type="term" value="P:regulation of DNA-templated transcription"/>
    <property type="evidence" value="ECO:0007669"/>
    <property type="project" value="InterPro"/>
</dbReference>
<dbReference type="InterPro" id="IPR000792">
    <property type="entry name" value="Tscrpt_reg_LuxR_C"/>
</dbReference>
<dbReference type="SUPFAM" id="SSF46894">
    <property type="entry name" value="C-terminal effector domain of the bipartite response regulators"/>
    <property type="match status" value="1"/>
</dbReference>
<dbReference type="Pfam" id="PF17874">
    <property type="entry name" value="TPR_MalT"/>
    <property type="match status" value="1"/>
</dbReference>
<evidence type="ECO:0000256" key="2">
    <source>
        <dbReference type="ARBA" id="ARBA00023125"/>
    </source>
</evidence>
<dbReference type="Pfam" id="PF25873">
    <property type="entry name" value="WHD_MalT"/>
    <property type="match status" value="1"/>
</dbReference>
<dbReference type="Pfam" id="PF00196">
    <property type="entry name" value="GerE"/>
    <property type="match status" value="1"/>
</dbReference>
<dbReference type="Gene3D" id="1.25.40.10">
    <property type="entry name" value="Tetratricopeptide repeat domain"/>
    <property type="match status" value="1"/>
</dbReference>
<dbReference type="PROSITE" id="PS50043">
    <property type="entry name" value="HTH_LUXR_2"/>
    <property type="match status" value="1"/>
</dbReference>
<keyword evidence="6" id="KW-1185">Reference proteome</keyword>
<dbReference type="SUPFAM" id="SSF52540">
    <property type="entry name" value="P-loop containing nucleoside triphosphate hydrolases"/>
    <property type="match status" value="1"/>
</dbReference>